<name>A0A420HPF6_9PEZI</name>
<dbReference type="EMBL" id="MCFK01006114">
    <property type="protein sequence ID" value="RKF59308.1"/>
    <property type="molecule type" value="Genomic_DNA"/>
</dbReference>
<gene>
    <name evidence="16" type="ORF">OnM2_061075</name>
</gene>
<keyword evidence="9 14" id="KW-1133">Transmembrane helix</keyword>
<dbReference type="PANTHER" id="PTHR15458:SF5">
    <property type="entry name" value="PHOSPHATIDYLETHANOLAMINE N-METHYLTRANSFERASE"/>
    <property type="match status" value="1"/>
</dbReference>
<feature type="transmembrane region" description="Helical" evidence="15">
    <location>
        <begin position="20"/>
        <end position="46"/>
    </location>
</feature>
<dbReference type="PANTHER" id="PTHR15458">
    <property type="entry name" value="PHOSPHATIDYLETHANOLAMINE N-METHYLTRANSFERASE"/>
    <property type="match status" value="1"/>
</dbReference>
<evidence type="ECO:0000256" key="6">
    <source>
        <dbReference type="ARBA" id="ARBA00022691"/>
    </source>
</evidence>
<feature type="intramembrane region" description="Helical" evidence="14">
    <location>
        <begin position="17"/>
        <end position="37"/>
    </location>
</feature>
<dbReference type="GO" id="GO:0000773">
    <property type="term" value="F:phosphatidyl-N-methylethanolamine N-methyltransferase activity"/>
    <property type="evidence" value="ECO:0007669"/>
    <property type="project" value="UniProtKB-UniRule"/>
</dbReference>
<keyword evidence="3 14" id="KW-0444">Lipid biosynthesis</keyword>
<dbReference type="UniPathway" id="UPA00753"/>
<evidence type="ECO:0000313" key="17">
    <source>
        <dbReference type="Proteomes" id="UP000286134"/>
    </source>
</evidence>
<evidence type="ECO:0000256" key="4">
    <source>
        <dbReference type="ARBA" id="ARBA00022603"/>
    </source>
</evidence>
<evidence type="ECO:0000256" key="2">
    <source>
        <dbReference type="ARBA" id="ARBA00005189"/>
    </source>
</evidence>
<evidence type="ECO:0000256" key="11">
    <source>
        <dbReference type="ARBA" id="ARBA00023136"/>
    </source>
</evidence>
<feature type="topological domain" description="Cytoplasmic" evidence="14">
    <location>
        <begin position="43"/>
        <end position="69"/>
    </location>
</feature>
<dbReference type="Pfam" id="PF04191">
    <property type="entry name" value="PEMT"/>
    <property type="match status" value="1"/>
</dbReference>
<comment type="catalytic activity">
    <reaction evidence="14">
        <text>a 1,2-diacyl-sn-glycero-3-phospho-N-methylethanolamine + S-adenosyl-L-methionine = a 1,2-diacyl-sn-glycero-3-phospho-N,N-dimethylethanolamine + S-adenosyl-L-homocysteine + H(+)</text>
        <dbReference type="Rhea" id="RHEA:32735"/>
        <dbReference type="ChEBI" id="CHEBI:15378"/>
        <dbReference type="ChEBI" id="CHEBI:57856"/>
        <dbReference type="ChEBI" id="CHEBI:59789"/>
        <dbReference type="ChEBI" id="CHEBI:64572"/>
        <dbReference type="ChEBI" id="CHEBI:64573"/>
        <dbReference type="EC" id="2.1.1.71"/>
    </reaction>
</comment>
<keyword evidence="12 14" id="KW-0594">Phospholipid biosynthesis</keyword>
<sequence>MTTFLKSYDDLIDFNRQSLAIAAVSIVFNPIFWNSVARMGILRDLLFERALREQPTLLLLSTPVFRVFSYLLLAIGNTLVLASMWALGFTGTFLGDYFGILKDDMVTGFPFNITDAPMYYGSTLNFLGIAIYYGKPAGIILTFEILIVYLLALRYEDPFTMEIYNKRERERKTARGKEN</sequence>
<comment type="similarity">
    <text evidence="14">Belongs to the class VI-like SAM-binding methyltransferase superfamily. PEMT/PEM2 methyltransferase family.</text>
</comment>
<dbReference type="InterPro" id="IPR024960">
    <property type="entry name" value="PEMT/MFAP"/>
</dbReference>
<feature type="binding site" evidence="14">
    <location>
        <begin position="74"/>
        <end position="76"/>
    </location>
    <ligand>
        <name>S-adenosyl-L-methionine</name>
        <dbReference type="ChEBI" id="CHEBI:59789"/>
    </ligand>
</feature>
<dbReference type="HAMAP" id="MF_03216">
    <property type="entry name" value="PLMT"/>
    <property type="match status" value="1"/>
</dbReference>
<dbReference type="GO" id="GO:0006656">
    <property type="term" value="P:phosphatidylcholine biosynthetic process"/>
    <property type="evidence" value="ECO:0007669"/>
    <property type="project" value="UniProtKB-UniRule"/>
</dbReference>
<comment type="pathway">
    <text evidence="2">Lipid metabolism.</text>
</comment>
<comment type="caution">
    <text evidence="14">Lacks conserved residue(s) required for the propagation of feature annotation.</text>
</comment>
<dbReference type="PIRSF" id="PIRSF005444">
    <property type="entry name" value="PEMT"/>
    <property type="match status" value="1"/>
</dbReference>
<feature type="transmembrane region" description="Helical" evidence="15">
    <location>
        <begin position="130"/>
        <end position="152"/>
    </location>
</feature>
<evidence type="ECO:0000256" key="7">
    <source>
        <dbReference type="ARBA" id="ARBA00022692"/>
    </source>
</evidence>
<feature type="topological domain" description="Lumenal" evidence="14">
    <location>
        <begin position="91"/>
        <end position="133"/>
    </location>
</feature>
<evidence type="ECO:0000256" key="14">
    <source>
        <dbReference type="HAMAP-Rule" id="MF_03216"/>
    </source>
</evidence>
<evidence type="ECO:0000256" key="10">
    <source>
        <dbReference type="ARBA" id="ARBA00023098"/>
    </source>
</evidence>
<evidence type="ECO:0000256" key="9">
    <source>
        <dbReference type="ARBA" id="ARBA00022989"/>
    </source>
</evidence>
<keyword evidence="8 14" id="KW-0256">Endoplasmic reticulum</keyword>
<dbReference type="OrthoDB" id="8300106at2759"/>
<dbReference type="InterPro" id="IPR007318">
    <property type="entry name" value="Phopholipid_MeTrfase"/>
</dbReference>
<comment type="catalytic activity">
    <reaction evidence="14">
        <text>a 1,2-diacyl-sn-glycero-3-phospho-N,N-dimethylethanolamine + S-adenosyl-L-methionine = a 1,2-diacyl-sn-glycero-3-phosphocholine + S-adenosyl-L-homocysteine + H(+)</text>
        <dbReference type="Rhea" id="RHEA:32739"/>
        <dbReference type="ChEBI" id="CHEBI:15378"/>
        <dbReference type="ChEBI" id="CHEBI:57643"/>
        <dbReference type="ChEBI" id="CHEBI:57856"/>
        <dbReference type="ChEBI" id="CHEBI:59789"/>
        <dbReference type="ChEBI" id="CHEBI:64572"/>
    </reaction>
</comment>
<comment type="function">
    <text evidence="14">Catalyzes the second two steps of the methylation pathway of phosphatidylcholine biosynthesis, the SAM-dependent methylation of phosphatidylmonomethylethanolamine (PMME) to phosphatidyldimethylethanolamine (PDME) and of PDME to phosphatidylcholine (PC).</text>
</comment>
<evidence type="ECO:0000313" key="16">
    <source>
        <dbReference type="EMBL" id="RKF59308.1"/>
    </source>
</evidence>
<evidence type="ECO:0000256" key="8">
    <source>
        <dbReference type="ARBA" id="ARBA00022824"/>
    </source>
</evidence>
<evidence type="ECO:0000256" key="12">
    <source>
        <dbReference type="ARBA" id="ARBA00023209"/>
    </source>
</evidence>
<reference evidence="16 17" key="1">
    <citation type="journal article" date="2018" name="BMC Genomics">
        <title>Comparative genome analyses reveal sequence features reflecting distinct modes of host-adaptation between dicot and monocot powdery mildew.</title>
        <authorList>
            <person name="Wu Y."/>
            <person name="Ma X."/>
            <person name="Pan Z."/>
            <person name="Kale S.D."/>
            <person name="Song Y."/>
            <person name="King H."/>
            <person name="Zhang Q."/>
            <person name="Presley C."/>
            <person name="Deng X."/>
            <person name="Wei C.I."/>
            <person name="Xiao S."/>
        </authorList>
    </citation>
    <scope>NUCLEOTIDE SEQUENCE [LARGE SCALE GENOMIC DNA]</scope>
    <source>
        <strain evidence="16">UMSG2</strain>
    </source>
</reference>
<dbReference type="GO" id="GO:0005789">
    <property type="term" value="C:endoplasmic reticulum membrane"/>
    <property type="evidence" value="ECO:0007669"/>
    <property type="project" value="UniProtKB-SubCell"/>
</dbReference>
<dbReference type="Gene3D" id="1.20.120.1630">
    <property type="match status" value="1"/>
</dbReference>
<feature type="topological domain" description="Lumenal" evidence="14">
    <location>
        <begin position="1"/>
        <end position="16"/>
    </location>
</feature>
<evidence type="ECO:0000256" key="3">
    <source>
        <dbReference type="ARBA" id="ARBA00022516"/>
    </source>
</evidence>
<proteinExistence type="inferred from homology"/>
<accession>A0A420HPF6</accession>
<keyword evidence="14" id="KW-0496">Mitochondrion</keyword>
<keyword evidence="6 14" id="KW-0949">S-adenosyl-L-methionine</keyword>
<evidence type="ECO:0000256" key="13">
    <source>
        <dbReference type="ARBA" id="ARBA00023264"/>
    </source>
</evidence>
<comment type="pathway">
    <text evidence="1 14">Phospholipid metabolism; phosphatidylcholine biosynthesis.</text>
</comment>
<keyword evidence="10 14" id="KW-0443">Lipid metabolism</keyword>
<dbReference type="EC" id="2.1.1.71" evidence="14"/>
<protein>
    <recommendedName>
        <fullName evidence="14">Phosphatidyl-N-methylethanolamine N-methyltransferase</fullName>
        <ecNumber evidence="14">2.1.1.71</ecNumber>
    </recommendedName>
    <alternativeName>
        <fullName evidence="14">Phospholipid methyltransferase</fullName>
        <shortName evidence="14">PLMT</shortName>
    </alternativeName>
</protein>
<keyword evidence="13 14" id="KW-1208">Phospholipid metabolism</keyword>
<dbReference type="GO" id="GO:0031966">
    <property type="term" value="C:mitochondrial membrane"/>
    <property type="evidence" value="ECO:0007669"/>
    <property type="project" value="UniProtKB-SubCell"/>
</dbReference>
<evidence type="ECO:0000256" key="1">
    <source>
        <dbReference type="ARBA" id="ARBA00004969"/>
    </source>
</evidence>
<keyword evidence="4 14" id="KW-0489">Methyltransferase</keyword>
<evidence type="ECO:0000256" key="5">
    <source>
        <dbReference type="ARBA" id="ARBA00022679"/>
    </source>
</evidence>
<keyword evidence="7 14" id="KW-0812">Transmembrane</keyword>
<dbReference type="AlphaFoldDB" id="A0A420HPF6"/>
<dbReference type="PROSITE" id="PS51599">
    <property type="entry name" value="SAM_PEMT_PEM2"/>
    <property type="match status" value="1"/>
</dbReference>
<keyword evidence="5 14" id="KW-0808">Transferase</keyword>
<keyword evidence="17" id="KW-1185">Reference proteome</keyword>
<comment type="subcellular location">
    <subcellularLocation>
        <location evidence="14">Endoplasmic reticulum membrane</location>
        <topology evidence="14">Multi-pass membrane protein</topology>
    </subcellularLocation>
    <subcellularLocation>
        <location evidence="14">Mitochondrion membrane</location>
        <topology evidence="14">Multi-pass membrane protein</topology>
    </subcellularLocation>
</comment>
<dbReference type="STRING" id="212602.A0A420HPF6"/>
<evidence type="ECO:0000256" key="15">
    <source>
        <dbReference type="SAM" id="Phobius"/>
    </source>
</evidence>
<organism evidence="16 17">
    <name type="scientific">Erysiphe neolycopersici</name>
    <dbReference type="NCBI Taxonomy" id="212602"/>
    <lineage>
        <taxon>Eukaryota</taxon>
        <taxon>Fungi</taxon>
        <taxon>Dikarya</taxon>
        <taxon>Ascomycota</taxon>
        <taxon>Pezizomycotina</taxon>
        <taxon>Leotiomycetes</taxon>
        <taxon>Erysiphales</taxon>
        <taxon>Erysiphaceae</taxon>
        <taxon>Erysiphe</taxon>
    </lineage>
</organism>
<dbReference type="Proteomes" id="UP000286134">
    <property type="component" value="Unassembled WGS sequence"/>
</dbReference>
<feature type="binding site" evidence="14">
    <location>
        <begin position="156"/>
        <end position="157"/>
    </location>
    <ligand>
        <name>S-adenosyl-L-methionine</name>
        <dbReference type="ChEBI" id="CHEBI:59789"/>
    </ligand>
</feature>
<feature type="transmembrane region" description="Helical" evidence="15">
    <location>
        <begin position="67"/>
        <end position="87"/>
    </location>
</feature>
<comment type="caution">
    <text evidence="16">The sequence shown here is derived from an EMBL/GenBank/DDBJ whole genome shotgun (WGS) entry which is preliminary data.</text>
</comment>
<dbReference type="GO" id="GO:0032259">
    <property type="term" value="P:methylation"/>
    <property type="evidence" value="ECO:0007669"/>
    <property type="project" value="UniProtKB-KW"/>
</dbReference>
<feature type="topological domain" description="Cytoplasmic" evidence="14">
    <location>
        <begin position="155"/>
        <end position="179"/>
    </location>
</feature>
<keyword evidence="11 14" id="KW-0472">Membrane</keyword>